<dbReference type="InterPro" id="IPR027417">
    <property type="entry name" value="P-loop_NTPase"/>
</dbReference>
<feature type="domain" description="ATPase AAA-type core" evidence="1">
    <location>
        <begin position="44"/>
        <end position="392"/>
    </location>
</feature>
<gene>
    <name evidence="2" type="ORF">GQ588_00705</name>
</gene>
<dbReference type="PANTHER" id="PTHR40396:SF1">
    <property type="entry name" value="ATPASE AAA-TYPE CORE DOMAIN-CONTAINING PROTEIN"/>
    <property type="match status" value="1"/>
</dbReference>
<dbReference type="InterPro" id="IPR003959">
    <property type="entry name" value="ATPase_AAA_core"/>
</dbReference>
<dbReference type="Pfam" id="PF13304">
    <property type="entry name" value="AAA_21"/>
    <property type="match status" value="1"/>
</dbReference>
<dbReference type="Gene3D" id="3.40.50.300">
    <property type="entry name" value="P-loop containing nucleotide triphosphate hydrolases"/>
    <property type="match status" value="1"/>
</dbReference>
<protein>
    <submittedName>
        <fullName evidence="2">AAA family ATPase</fullName>
    </submittedName>
</protein>
<evidence type="ECO:0000313" key="3">
    <source>
        <dbReference type="Proteomes" id="UP000430508"/>
    </source>
</evidence>
<organism evidence="2 3">
    <name type="scientific">Dehalobacter restrictus</name>
    <dbReference type="NCBI Taxonomy" id="55583"/>
    <lineage>
        <taxon>Bacteria</taxon>
        <taxon>Bacillati</taxon>
        <taxon>Bacillota</taxon>
        <taxon>Clostridia</taxon>
        <taxon>Eubacteriales</taxon>
        <taxon>Desulfitobacteriaceae</taxon>
        <taxon>Dehalobacter</taxon>
    </lineage>
</organism>
<evidence type="ECO:0000313" key="2">
    <source>
        <dbReference type="EMBL" id="QGZ99293.1"/>
    </source>
</evidence>
<dbReference type="SUPFAM" id="SSF52540">
    <property type="entry name" value="P-loop containing nucleoside triphosphate hydrolases"/>
    <property type="match status" value="1"/>
</dbReference>
<dbReference type="GO" id="GO:0005524">
    <property type="term" value="F:ATP binding"/>
    <property type="evidence" value="ECO:0007669"/>
    <property type="project" value="InterPro"/>
</dbReference>
<dbReference type="AlphaFoldDB" id="A0A857DDI7"/>
<sequence>MLVRFSVGNFLSFKEVQEFSMIKGKTKSKSDRIVDTDKLKLLKFAAIFGANASGKSNLVSSFKYAQTAILRGVPKKGKISPFKLDASYANKPSYFEFEILINNDSYAYGFEILLEKNQIVSEWLIQLSPTGNDKIIFSRDIANGKFQSDLKITSTTLKNKFNVYSDDSKNNTEILFLNEMNRAKNELYKGKNDLTIFKDIFEWFETKLDVNYPNRPISDYSYFRDTANKDEVCRVINSLGTGITNYEEKKSSLEQLQQQLPKVLYEQLEEDINEWKIARKNELKVSSISIRINDMYYVISMNKDDTLEVATIVFNHGNDAVFDFSEESDGTRRILDLIEILFSGEGKVYIIDEIDRSLHPQLTYKFIQEFLTAARKRNIQLVITTHESRLLDFGLLRQDEIWIANKTLSGTTELYSLDEYNVRFDKKVDKAYLEGRYGGIPIFSTIFPVKEDDSYENS</sequence>
<dbReference type="RefSeq" id="WP_158208096.1">
    <property type="nucleotide sequence ID" value="NZ_CP046996.1"/>
</dbReference>
<evidence type="ECO:0000259" key="1">
    <source>
        <dbReference type="Pfam" id="PF13304"/>
    </source>
</evidence>
<dbReference type="CDD" id="cd00267">
    <property type="entry name" value="ABC_ATPase"/>
    <property type="match status" value="1"/>
</dbReference>
<dbReference type="PANTHER" id="PTHR40396">
    <property type="entry name" value="ATPASE-LIKE PROTEIN"/>
    <property type="match status" value="1"/>
</dbReference>
<accession>A0A857DDI7</accession>
<reference evidence="2 3" key="1">
    <citation type="submission" date="2019-12" db="EMBL/GenBank/DDBJ databases">
        <title>Sequence classification of anaerobic respiratory reductive dehalogenases: First we see many, then we see few.</title>
        <authorList>
            <person name="Molenda O."/>
            <person name="Puentes Jacome L.A."/>
            <person name="Cao X."/>
            <person name="Nesbo C.L."/>
            <person name="Tang S."/>
            <person name="Morson N."/>
            <person name="Patron J."/>
            <person name="Lomheim L."/>
            <person name="Wishart D.S."/>
            <person name="Edwards E.A."/>
        </authorList>
    </citation>
    <scope>NUCLEOTIDE SEQUENCE [LARGE SCALE GENOMIC DNA]</scope>
    <source>
        <strain evidence="2 3">12DCA</strain>
    </source>
</reference>
<proteinExistence type="predicted"/>
<dbReference type="EMBL" id="CP046996">
    <property type="protein sequence ID" value="QGZ99293.1"/>
    <property type="molecule type" value="Genomic_DNA"/>
</dbReference>
<name>A0A857DDI7_9FIRM</name>
<dbReference type="Proteomes" id="UP000430508">
    <property type="component" value="Chromosome"/>
</dbReference>
<dbReference type="GO" id="GO:0016887">
    <property type="term" value="F:ATP hydrolysis activity"/>
    <property type="evidence" value="ECO:0007669"/>
    <property type="project" value="InterPro"/>
</dbReference>